<sequence>MSSMEMSSLGKFAYHRLKHEIVFDDEREGMIRRSKNWYRFRRIPIRRRFRLKVPSLRRFWRKKARVVSAMRISCAKVMRRLKEGQGHFGDVFAGNYMFMQISPSSLKCLDKGHRTNGFTPSFSLPKIAY</sequence>
<protein>
    <submittedName>
        <fullName evidence="1">Uncharacterized protein</fullName>
    </submittedName>
</protein>
<evidence type="ECO:0000313" key="1">
    <source>
        <dbReference type="EMBL" id="KAI4350609.1"/>
    </source>
</evidence>
<evidence type="ECO:0000313" key="2">
    <source>
        <dbReference type="Proteomes" id="UP000828941"/>
    </source>
</evidence>
<organism evidence="1 2">
    <name type="scientific">Bauhinia variegata</name>
    <name type="common">Purple orchid tree</name>
    <name type="synonym">Phanera variegata</name>
    <dbReference type="NCBI Taxonomy" id="167791"/>
    <lineage>
        <taxon>Eukaryota</taxon>
        <taxon>Viridiplantae</taxon>
        <taxon>Streptophyta</taxon>
        <taxon>Embryophyta</taxon>
        <taxon>Tracheophyta</taxon>
        <taxon>Spermatophyta</taxon>
        <taxon>Magnoliopsida</taxon>
        <taxon>eudicotyledons</taxon>
        <taxon>Gunneridae</taxon>
        <taxon>Pentapetalae</taxon>
        <taxon>rosids</taxon>
        <taxon>fabids</taxon>
        <taxon>Fabales</taxon>
        <taxon>Fabaceae</taxon>
        <taxon>Cercidoideae</taxon>
        <taxon>Cercideae</taxon>
        <taxon>Bauhiniinae</taxon>
        <taxon>Bauhinia</taxon>
    </lineage>
</organism>
<keyword evidence="2" id="KW-1185">Reference proteome</keyword>
<proteinExistence type="predicted"/>
<dbReference type="Proteomes" id="UP000828941">
    <property type="component" value="Chromosome 3"/>
</dbReference>
<name>A0ACB9PP80_BAUVA</name>
<accession>A0ACB9PP80</accession>
<dbReference type="EMBL" id="CM039428">
    <property type="protein sequence ID" value="KAI4350609.1"/>
    <property type="molecule type" value="Genomic_DNA"/>
</dbReference>
<gene>
    <name evidence="1" type="ORF">L6164_005054</name>
</gene>
<comment type="caution">
    <text evidence="1">The sequence shown here is derived from an EMBL/GenBank/DDBJ whole genome shotgun (WGS) entry which is preliminary data.</text>
</comment>
<reference evidence="1 2" key="1">
    <citation type="journal article" date="2022" name="DNA Res.">
        <title>Chromosomal-level genome assembly of the orchid tree Bauhinia variegata (Leguminosae; Cercidoideae) supports the allotetraploid origin hypothesis of Bauhinia.</title>
        <authorList>
            <person name="Zhong Y."/>
            <person name="Chen Y."/>
            <person name="Zheng D."/>
            <person name="Pang J."/>
            <person name="Liu Y."/>
            <person name="Luo S."/>
            <person name="Meng S."/>
            <person name="Qian L."/>
            <person name="Wei D."/>
            <person name="Dai S."/>
            <person name="Zhou R."/>
        </authorList>
    </citation>
    <scope>NUCLEOTIDE SEQUENCE [LARGE SCALE GENOMIC DNA]</scope>
    <source>
        <strain evidence="1">BV-YZ2020</strain>
    </source>
</reference>